<feature type="transmembrane region" description="Helical" evidence="1">
    <location>
        <begin position="30"/>
        <end position="50"/>
    </location>
</feature>
<sequence length="73" mass="8215">MFSLTPTIQHNVSRHHSGRIVYRNNPSMPAAIVFANLFVLGTLIHTYGLFQTRTLSLSLSEDTVCQSFNVNLH</sequence>
<accession>A0A319BDT0</accession>
<keyword evidence="1" id="KW-0472">Membrane</keyword>
<dbReference type="Proteomes" id="UP000248405">
    <property type="component" value="Unassembled WGS sequence"/>
</dbReference>
<dbReference type="AlphaFoldDB" id="A0A319BDT0"/>
<dbReference type="GeneID" id="37216446"/>
<gene>
    <name evidence="2" type="ORF">BO88DRAFT_475064</name>
</gene>
<dbReference type="RefSeq" id="XP_025557877.1">
    <property type="nucleotide sequence ID" value="XM_025711854.1"/>
</dbReference>
<keyword evidence="1" id="KW-1133">Transmembrane helix</keyword>
<evidence type="ECO:0000256" key="1">
    <source>
        <dbReference type="SAM" id="Phobius"/>
    </source>
</evidence>
<evidence type="ECO:0000313" key="2">
    <source>
        <dbReference type="EMBL" id="PYH64083.1"/>
    </source>
</evidence>
<name>A0A319BDT0_ASPVC</name>
<organism evidence="2 3">
    <name type="scientific">Aspergillus vadensis (strain CBS 113365 / IMI 142717 / IBT 24658)</name>
    <dbReference type="NCBI Taxonomy" id="1448311"/>
    <lineage>
        <taxon>Eukaryota</taxon>
        <taxon>Fungi</taxon>
        <taxon>Dikarya</taxon>
        <taxon>Ascomycota</taxon>
        <taxon>Pezizomycotina</taxon>
        <taxon>Eurotiomycetes</taxon>
        <taxon>Eurotiomycetidae</taxon>
        <taxon>Eurotiales</taxon>
        <taxon>Aspergillaceae</taxon>
        <taxon>Aspergillus</taxon>
        <taxon>Aspergillus subgen. Circumdati</taxon>
    </lineage>
</organism>
<proteinExistence type="predicted"/>
<evidence type="ECO:0000313" key="3">
    <source>
        <dbReference type="Proteomes" id="UP000248405"/>
    </source>
</evidence>
<reference evidence="2" key="1">
    <citation type="submission" date="2016-12" db="EMBL/GenBank/DDBJ databases">
        <title>The genomes of Aspergillus section Nigri reveals drivers in fungal speciation.</title>
        <authorList>
            <consortium name="DOE Joint Genome Institute"/>
            <person name="Vesth T.C."/>
            <person name="Nybo J."/>
            <person name="Theobald S."/>
            <person name="Brandl J."/>
            <person name="Frisvad J.C."/>
            <person name="Nielsen K.F."/>
            <person name="Lyhne E.K."/>
            <person name="Kogle M.E."/>
            <person name="Kuo A."/>
            <person name="Riley R."/>
            <person name="Clum A."/>
            <person name="Nolan M."/>
            <person name="Lipzen A."/>
            <person name="Salamov A."/>
            <person name="Henrissat B."/>
            <person name="Wiebenga A."/>
            <person name="De Vries R.P."/>
            <person name="Grigoriev I.V."/>
            <person name="Mortensen U.H."/>
            <person name="Andersen M.R."/>
            <person name="Baker S.E."/>
        </authorList>
    </citation>
    <scope>NUCLEOTIDE SEQUENCE [LARGE SCALE GENOMIC DNA]</scope>
    <source>
        <strain evidence="2">CBS 113365</strain>
    </source>
</reference>
<dbReference type="EMBL" id="KZ821646">
    <property type="protein sequence ID" value="PYH64083.1"/>
    <property type="molecule type" value="Genomic_DNA"/>
</dbReference>
<keyword evidence="1" id="KW-0812">Transmembrane</keyword>
<keyword evidence="3" id="KW-1185">Reference proteome</keyword>
<protein>
    <submittedName>
        <fullName evidence="2">Uncharacterized protein</fullName>
    </submittedName>
</protein>